<proteinExistence type="predicted"/>
<organism evidence="1 2">
    <name type="scientific">Variimorphobacter saccharofermentans</name>
    <dbReference type="NCBI Taxonomy" id="2755051"/>
    <lineage>
        <taxon>Bacteria</taxon>
        <taxon>Bacillati</taxon>
        <taxon>Bacillota</taxon>
        <taxon>Clostridia</taxon>
        <taxon>Lachnospirales</taxon>
        <taxon>Lachnospiraceae</taxon>
        <taxon>Variimorphobacter</taxon>
    </lineage>
</organism>
<evidence type="ECO:0000313" key="2">
    <source>
        <dbReference type="Proteomes" id="UP000574276"/>
    </source>
</evidence>
<dbReference type="EMBL" id="JACEGA010000001">
    <property type="protein sequence ID" value="MBB2181860.1"/>
    <property type="molecule type" value="Genomic_DNA"/>
</dbReference>
<comment type="caution">
    <text evidence="1">The sequence shown here is derived from an EMBL/GenBank/DDBJ whole genome shotgun (WGS) entry which is preliminary data.</text>
</comment>
<keyword evidence="2" id="KW-1185">Reference proteome</keyword>
<name>A0A839JWN6_9FIRM</name>
<accession>A0A839JWN6</accession>
<gene>
    <name evidence="1" type="ORF">H0486_03090</name>
</gene>
<sequence length="295" mass="33793">MAYSSGNRLPFESASKLGHLNVIESEWVQSLIKDFETNDIGDSYNYENDIWESFDPSNTTPLKQIWVADGSYVPVEENYKELAFVKTALMTVEQNKIAGIDKEYPHPLKLQEIMKDSALFHATVFPLRNLRSVKGNIYDTVRHVIYDSMRNDEDGQYFETLKWIAYKKWDGQNSSSPSFECPHCDQKVDSGIPFDQDTGICPFCGKEILLTDMVGFHLDMNEDNAPASVASSYMLIMEMLMLFTVIRLQWSNRDPNLISNTLFMKDGPMTLSGQYSKLVPNIREFLNYAKNQGRP</sequence>
<evidence type="ECO:0000313" key="1">
    <source>
        <dbReference type="EMBL" id="MBB2181860.1"/>
    </source>
</evidence>
<reference evidence="1 2" key="1">
    <citation type="submission" date="2020-07" db="EMBL/GenBank/DDBJ databases">
        <title>Characterization and genome sequencing of isolate MD1, a novel member within the family Lachnospiraceae.</title>
        <authorList>
            <person name="Rettenmaier R."/>
            <person name="Di Bello L."/>
            <person name="Zinser C."/>
            <person name="Scheitz K."/>
            <person name="Liebl W."/>
            <person name="Zverlov V."/>
        </authorList>
    </citation>
    <scope>NUCLEOTIDE SEQUENCE [LARGE SCALE GENOMIC DNA]</scope>
    <source>
        <strain evidence="1 2">MD1</strain>
    </source>
</reference>
<protein>
    <submittedName>
        <fullName evidence="1">Uncharacterized protein</fullName>
    </submittedName>
</protein>
<dbReference type="Proteomes" id="UP000574276">
    <property type="component" value="Unassembled WGS sequence"/>
</dbReference>
<dbReference type="AlphaFoldDB" id="A0A839JWN6"/>
<dbReference type="RefSeq" id="WP_228351604.1">
    <property type="nucleotide sequence ID" value="NZ_JACEGA010000001.1"/>
</dbReference>